<accession>A0A0Q9YM44</accession>
<feature type="region of interest" description="Disordered" evidence="1">
    <location>
        <begin position="580"/>
        <end position="606"/>
    </location>
</feature>
<evidence type="ECO:0000313" key="3">
    <source>
        <dbReference type="EMBL" id="MCS5707360.1"/>
    </source>
</evidence>
<dbReference type="EMBL" id="LKHV01000019">
    <property type="protein sequence ID" value="KRG17299.1"/>
    <property type="molecule type" value="Genomic_DNA"/>
</dbReference>
<proteinExistence type="predicted"/>
<gene>
    <name evidence="3" type="ORF">CC99x_000435</name>
    <name evidence="2" type="ORF">CC99x_02447</name>
</gene>
<evidence type="ECO:0008006" key="5">
    <source>
        <dbReference type="Google" id="ProtNLM"/>
    </source>
</evidence>
<sequence>MLNRSVNESIQISSLTWNLGNQMASVAAVSDAIEQLIPDPNNLPVVIAIATQEEMAKEGKRLHEQMLEALNKNLPEGEKYKIVLFEKHKTLAGANNMLKGGNIGQFAKAMLTDRNQVSNALLVKEPYDIQDADAKIYYEPGKEKGGNKSIIRIKGALTKNSQKIMDISIAGAHLDSNKDAKRREHINGYLSGEDLRDKNFDSIEDIFTQAQVFRVFMGDLNERDYLMRDGTTCDQTHQTNLSGFGFDVTRTPQQTLEGNPIHGTYGVRILDGQQIKGDPDPKQRAHVAREGHLDRVAFSSGLEASDMHYGATLRGAHCEYSEKKTYYHGADHFPVARGFSVKPATEETKLLTACHYIQNRIPNVDNDLKRLEALKRAVTEKDLDSFQTIIQSMQYYDDTLSTYQYIEQKFGIVLYEDVSAYFSSTMEENQLLLGLERGIEQLSGVQEAMMTYHQKLEAIKYLDKPSAKEQEEVVKIANIVSSYQASMNDIRLMESKLEDTEQRNKKIGVARRLFDLLDEHVIKTFKRGGNINNGCIVIKQFTQGVFDQGVDSSIKALFSKKAKTSCSLYKEHISKTKLITSEKNKNKRIESASSHEPPSKRLKLKN</sequence>
<dbReference type="InterPro" id="IPR036691">
    <property type="entry name" value="Endo/exonu/phosph_ase_sf"/>
</dbReference>
<evidence type="ECO:0000313" key="2">
    <source>
        <dbReference type="EMBL" id="KRG17299.1"/>
    </source>
</evidence>
<name>A0A0Q9YM44_9GAMM</name>
<keyword evidence="4" id="KW-1185">Reference proteome</keyword>
<dbReference type="Proteomes" id="UP000051494">
    <property type="component" value="Unassembled WGS sequence"/>
</dbReference>
<dbReference type="OrthoDB" id="5894450at2"/>
<dbReference type="AlphaFoldDB" id="A0A0Q9YM44"/>
<reference evidence="3" key="3">
    <citation type="submission" date="2021-06" db="EMBL/GenBank/DDBJ databases">
        <title>Genomic Description and Analysis of Intracellular Bacteria, Candidatus Berkiella cookevillensis and Candidatus Berkiella aquae.</title>
        <authorList>
            <person name="Kidane D.T."/>
            <person name="Mehari Y.T."/>
            <person name="Rice F.C."/>
            <person name="Arivett B.A."/>
            <person name="Farone A.L."/>
            <person name="Berk S.G."/>
            <person name="Farone M.B."/>
        </authorList>
    </citation>
    <scope>NUCLEOTIDE SEQUENCE</scope>
    <source>
        <strain evidence="3">CC99</strain>
    </source>
</reference>
<dbReference type="Gene3D" id="3.60.10.10">
    <property type="entry name" value="Endonuclease/exonuclease/phosphatase"/>
    <property type="match status" value="1"/>
</dbReference>
<comment type="caution">
    <text evidence="2">The sequence shown here is derived from an EMBL/GenBank/DDBJ whole genome shotgun (WGS) entry which is preliminary data.</text>
</comment>
<dbReference type="EMBL" id="LKHV02000001">
    <property type="protein sequence ID" value="MCS5707360.1"/>
    <property type="molecule type" value="Genomic_DNA"/>
</dbReference>
<dbReference type="SUPFAM" id="SSF56219">
    <property type="entry name" value="DNase I-like"/>
    <property type="match status" value="1"/>
</dbReference>
<reference evidence="3" key="2">
    <citation type="journal article" date="2016" name="Genome Announc.">
        <title>Draft Genome Sequences of Two Novel Amoeba-Resistant Intranuclear Bacteria, 'Candidatus Berkiella cookevillensis' and 'Candidatus Berkiella aquae'.</title>
        <authorList>
            <person name="Mehari Y.T."/>
            <person name="Arivett B.A."/>
            <person name="Farone A.L."/>
            <person name="Gunderson J.H."/>
            <person name="Farone M.B."/>
        </authorList>
    </citation>
    <scope>NUCLEOTIDE SEQUENCE</scope>
    <source>
        <strain evidence="3">CC99</strain>
    </source>
</reference>
<evidence type="ECO:0000256" key="1">
    <source>
        <dbReference type="SAM" id="MobiDB-lite"/>
    </source>
</evidence>
<feature type="compositionally biased region" description="Basic and acidic residues" evidence="1">
    <location>
        <begin position="580"/>
        <end position="590"/>
    </location>
</feature>
<dbReference type="RefSeq" id="WP_057625534.1">
    <property type="nucleotide sequence ID" value="NZ_LKHV02000001.1"/>
</dbReference>
<protein>
    <recommendedName>
        <fullName evidence="5">Endonuclease/Exonuclease/phosphatase family protein</fullName>
    </recommendedName>
</protein>
<evidence type="ECO:0000313" key="4">
    <source>
        <dbReference type="Proteomes" id="UP000051494"/>
    </source>
</evidence>
<reference evidence="2" key="1">
    <citation type="submission" date="2015-09" db="EMBL/GenBank/DDBJ databases">
        <title>Draft Genome Sequences of Two Novel Amoeba-resistant Intranuclear Bacteria, Candidatus Berkiella cookevillensis and Candidatus Berkiella aquae.</title>
        <authorList>
            <person name="Mehari Y.T."/>
            <person name="Arivett B.A."/>
            <person name="Farone A.L."/>
            <person name="Gunderson J.H."/>
            <person name="Farone M.B."/>
        </authorList>
    </citation>
    <scope>NUCLEOTIDE SEQUENCE [LARGE SCALE GENOMIC DNA]</scope>
    <source>
        <strain evidence="2">CC99</strain>
    </source>
</reference>
<organism evidence="2">
    <name type="scientific">Candidatus Berkiella cookevillensis</name>
    <dbReference type="NCBI Taxonomy" id="437022"/>
    <lineage>
        <taxon>Bacteria</taxon>
        <taxon>Pseudomonadati</taxon>
        <taxon>Pseudomonadota</taxon>
        <taxon>Gammaproteobacteria</taxon>
        <taxon>Candidatus Berkiellales</taxon>
        <taxon>Candidatus Berkiellaceae</taxon>
        <taxon>Candidatus Berkiella</taxon>
    </lineage>
</organism>